<proteinExistence type="predicted"/>
<gene>
    <name evidence="1" type="ORF">NLG97_g1987</name>
</gene>
<dbReference type="Proteomes" id="UP001148737">
    <property type="component" value="Unassembled WGS sequence"/>
</dbReference>
<organism evidence="1 2">
    <name type="scientific">Lecanicillium saksenae</name>
    <dbReference type="NCBI Taxonomy" id="468837"/>
    <lineage>
        <taxon>Eukaryota</taxon>
        <taxon>Fungi</taxon>
        <taxon>Dikarya</taxon>
        <taxon>Ascomycota</taxon>
        <taxon>Pezizomycotina</taxon>
        <taxon>Sordariomycetes</taxon>
        <taxon>Hypocreomycetidae</taxon>
        <taxon>Hypocreales</taxon>
        <taxon>Cordycipitaceae</taxon>
        <taxon>Lecanicillium</taxon>
    </lineage>
</organism>
<protein>
    <submittedName>
        <fullName evidence="1">Uncharacterized protein</fullName>
    </submittedName>
</protein>
<accession>A0ACC1R445</accession>
<sequence length="534" mass="57464">MDATSEHVAESLGDDAYIGEYNDKEKAKVRKSGPSLIRKTIELAQKGRVLAIMVYWDPTHRCHRVAAQLPDGESVPDLNRLVAEALAGRLPEPKAQRKRVLARRGPKTSRADQRRGKTQRSRPPLRRSARTRHARRIEPASDDIYTFREDSEEAPEAEITNGSDRGSDSGSDNSSDHSGSDSASHGSCDTLLESLSGSIHRTPVGPDGNAAVQDRTGGIITVGGTAGCPPPASVDGPAAEGHAAESGQPNATVNFGSGPLVNGFGAYMVANQEAALPSVGIARQDGVSSAAATQQSWQPVASGASQPWSGIQAGETWRRMVRNALGIVDLLLAPEPGTMHSGHTTPVLQDSWAQKGRVACFAMSSLALRISFPSSPVPTRMHPVNELSHFHANPQQLCPLPSFVNIWSCAQAVCLYSTSTHDPAVALPGGPADLMSTTQRHTSSVYSDAFDLTELTETISHEDYEQQADAVAALESEVQQLRRDLRRLRFMADRGQRALHEMTNLVMSISQMLAAVRNQCKIEGRKRLANFAVL</sequence>
<name>A0ACC1R445_9HYPO</name>
<evidence type="ECO:0000313" key="1">
    <source>
        <dbReference type="EMBL" id="KAJ3497341.1"/>
    </source>
</evidence>
<reference evidence="1" key="1">
    <citation type="submission" date="2022-07" db="EMBL/GenBank/DDBJ databases">
        <title>Genome Sequence of Lecanicillium saksenae.</title>
        <authorList>
            <person name="Buettner E."/>
        </authorList>
    </citation>
    <scope>NUCLEOTIDE SEQUENCE</scope>
    <source>
        <strain evidence="1">VT-O1</strain>
    </source>
</reference>
<evidence type="ECO:0000313" key="2">
    <source>
        <dbReference type="Proteomes" id="UP001148737"/>
    </source>
</evidence>
<dbReference type="EMBL" id="JANAKD010000118">
    <property type="protein sequence ID" value="KAJ3497341.1"/>
    <property type="molecule type" value="Genomic_DNA"/>
</dbReference>
<keyword evidence="2" id="KW-1185">Reference proteome</keyword>
<comment type="caution">
    <text evidence="1">The sequence shown here is derived from an EMBL/GenBank/DDBJ whole genome shotgun (WGS) entry which is preliminary data.</text>
</comment>